<reference evidence="1 2" key="1">
    <citation type="submission" date="2021-03" db="EMBL/GenBank/DDBJ databases">
        <title>Antimicrobial resistance genes in bacteria isolated from Japanese honey, and their potential for conferring macrolide and lincosamide resistance in the American foulbrood pathogen Paenibacillus larvae.</title>
        <authorList>
            <person name="Okamoto M."/>
            <person name="Kumagai M."/>
            <person name="Kanamori H."/>
            <person name="Takamatsu D."/>
        </authorList>
    </citation>
    <scope>NUCLEOTIDE SEQUENCE [LARGE SCALE GENOMIC DNA]</scope>
    <source>
        <strain evidence="1 2">J41TS12</strain>
    </source>
</reference>
<comment type="caution">
    <text evidence="1">The sequence shown here is derived from an EMBL/GenBank/DDBJ whole genome shotgun (WGS) entry which is preliminary data.</text>
</comment>
<dbReference type="Proteomes" id="UP000681162">
    <property type="component" value="Unassembled WGS sequence"/>
</dbReference>
<evidence type="ECO:0000313" key="2">
    <source>
        <dbReference type="Proteomes" id="UP000681162"/>
    </source>
</evidence>
<dbReference type="AlphaFoldDB" id="A0A920CHL6"/>
<sequence>MARKTTQAEIRTSILDMRRIYAEKTDEQFAHWYQRRYRVPANSVLQVIQEKKAK</sequence>
<organism evidence="1 2">
    <name type="scientific">Paenibacillus antibioticophila</name>
    <dbReference type="NCBI Taxonomy" id="1274374"/>
    <lineage>
        <taxon>Bacteria</taxon>
        <taxon>Bacillati</taxon>
        <taxon>Bacillota</taxon>
        <taxon>Bacilli</taxon>
        <taxon>Bacillales</taxon>
        <taxon>Paenibacillaceae</taxon>
        <taxon>Paenibacillus</taxon>
    </lineage>
</organism>
<name>A0A920CHL6_9BACL</name>
<evidence type="ECO:0000313" key="1">
    <source>
        <dbReference type="EMBL" id="GIO36897.1"/>
    </source>
</evidence>
<proteinExistence type="predicted"/>
<keyword evidence="2" id="KW-1185">Reference proteome</keyword>
<dbReference type="EMBL" id="BORR01000005">
    <property type="protein sequence ID" value="GIO36897.1"/>
    <property type="molecule type" value="Genomic_DNA"/>
</dbReference>
<gene>
    <name evidence="1" type="ORF">J41TS12_17580</name>
</gene>
<protein>
    <submittedName>
        <fullName evidence="1">Uncharacterized protein</fullName>
    </submittedName>
</protein>
<dbReference type="RefSeq" id="WP_212939213.1">
    <property type="nucleotide sequence ID" value="NZ_BORR01000005.1"/>
</dbReference>
<accession>A0A920CHL6</accession>